<protein>
    <submittedName>
        <fullName evidence="1">Uncharacterized protein</fullName>
    </submittedName>
</protein>
<keyword evidence="2" id="KW-1185">Reference proteome</keyword>
<dbReference type="EMBL" id="CP045893">
    <property type="protein sequence ID" value="QQP54000.1"/>
    <property type="molecule type" value="Genomic_DNA"/>
</dbReference>
<evidence type="ECO:0000313" key="1">
    <source>
        <dbReference type="EMBL" id="QQP54000.1"/>
    </source>
</evidence>
<proteinExistence type="predicted"/>
<gene>
    <name evidence="1" type="ORF">FKW44_006672</name>
</gene>
<dbReference type="Proteomes" id="UP000595437">
    <property type="component" value="Chromosome 4"/>
</dbReference>
<reference evidence="2" key="1">
    <citation type="submission" date="2021-01" db="EMBL/GenBank/DDBJ databases">
        <title>Caligus Genome Assembly.</title>
        <authorList>
            <person name="Gallardo-Escarate C."/>
        </authorList>
    </citation>
    <scope>NUCLEOTIDE SEQUENCE [LARGE SCALE GENOMIC DNA]</scope>
</reference>
<evidence type="ECO:0000313" key="2">
    <source>
        <dbReference type="Proteomes" id="UP000595437"/>
    </source>
</evidence>
<organism evidence="1 2">
    <name type="scientific">Caligus rogercresseyi</name>
    <name type="common">Sea louse</name>
    <dbReference type="NCBI Taxonomy" id="217165"/>
    <lineage>
        <taxon>Eukaryota</taxon>
        <taxon>Metazoa</taxon>
        <taxon>Ecdysozoa</taxon>
        <taxon>Arthropoda</taxon>
        <taxon>Crustacea</taxon>
        <taxon>Multicrustacea</taxon>
        <taxon>Hexanauplia</taxon>
        <taxon>Copepoda</taxon>
        <taxon>Siphonostomatoida</taxon>
        <taxon>Caligidae</taxon>
        <taxon>Caligus</taxon>
    </lineage>
</organism>
<dbReference type="AlphaFoldDB" id="A0A7T8KDM3"/>
<accession>A0A7T8KDM3</accession>
<sequence length="67" mass="7627">MICYAKLACLNLRGRSSMLSKNSLVIFKEYSARTQQGAASDLEDLPHRVVWTHETWQRSARTRGTSV</sequence>
<name>A0A7T8KDM3_CALRO</name>